<accession>A0A5N5TF72</accession>
<keyword evidence="7" id="KW-1185">Reference proteome</keyword>
<keyword evidence="3 5" id="KW-1133">Transmembrane helix</keyword>
<dbReference type="Proteomes" id="UP000326759">
    <property type="component" value="Unassembled WGS sequence"/>
</dbReference>
<feature type="transmembrane region" description="Helical" evidence="5">
    <location>
        <begin position="94"/>
        <end position="119"/>
    </location>
</feature>
<gene>
    <name evidence="6" type="primary">Picot_6</name>
    <name evidence="6" type="ORF">Anas_13532</name>
</gene>
<dbReference type="PANTHER" id="PTHR11662">
    <property type="entry name" value="SOLUTE CARRIER FAMILY 17"/>
    <property type="match status" value="1"/>
</dbReference>
<evidence type="ECO:0000256" key="5">
    <source>
        <dbReference type="SAM" id="Phobius"/>
    </source>
</evidence>
<dbReference type="InterPro" id="IPR050382">
    <property type="entry name" value="MFS_Na/Anion_cotransporter"/>
</dbReference>
<evidence type="ECO:0000313" key="6">
    <source>
        <dbReference type="EMBL" id="KAB7503785.1"/>
    </source>
</evidence>
<organism evidence="6 7">
    <name type="scientific">Armadillidium nasatum</name>
    <dbReference type="NCBI Taxonomy" id="96803"/>
    <lineage>
        <taxon>Eukaryota</taxon>
        <taxon>Metazoa</taxon>
        <taxon>Ecdysozoa</taxon>
        <taxon>Arthropoda</taxon>
        <taxon>Crustacea</taxon>
        <taxon>Multicrustacea</taxon>
        <taxon>Malacostraca</taxon>
        <taxon>Eumalacostraca</taxon>
        <taxon>Peracarida</taxon>
        <taxon>Isopoda</taxon>
        <taxon>Oniscidea</taxon>
        <taxon>Crinocheta</taxon>
        <taxon>Armadillidiidae</taxon>
        <taxon>Armadillidium</taxon>
    </lineage>
</organism>
<dbReference type="AlphaFoldDB" id="A0A5N5TF72"/>
<evidence type="ECO:0000256" key="3">
    <source>
        <dbReference type="ARBA" id="ARBA00022989"/>
    </source>
</evidence>
<proteinExistence type="predicted"/>
<dbReference type="OrthoDB" id="2985014at2759"/>
<sequence>MYETPEIHPRIKEKEKIYIMEHRAKADNAQKPKKTPWLDLATSVPLWAVNIAHCGNMFGLIFLLTQLPLYMSSIIGVNIKTVSNDYSIIAVKSLVYWSFGFVSTALGVSNTVAFLYTTLCPIIVGAMTSDETLGQWISVYWYIFGNFFVCGTIYMIFVSTNVQPWNDNFKIAPENSDLSEQENLKLEVFINITNNIF</sequence>
<dbReference type="PANTHER" id="PTHR11662:SF399">
    <property type="entry name" value="FI19708P1-RELATED"/>
    <property type="match status" value="1"/>
</dbReference>
<dbReference type="InterPro" id="IPR036259">
    <property type="entry name" value="MFS_trans_sf"/>
</dbReference>
<comment type="subcellular location">
    <subcellularLocation>
        <location evidence="1">Membrane</location>
        <topology evidence="1">Multi-pass membrane protein</topology>
    </subcellularLocation>
</comment>
<evidence type="ECO:0000256" key="1">
    <source>
        <dbReference type="ARBA" id="ARBA00004141"/>
    </source>
</evidence>
<protein>
    <submittedName>
        <fullName evidence="6">Putative inorganic phosphate cotransporter</fullName>
    </submittedName>
</protein>
<dbReference type="SUPFAM" id="SSF103473">
    <property type="entry name" value="MFS general substrate transporter"/>
    <property type="match status" value="1"/>
</dbReference>
<dbReference type="GO" id="GO:0016020">
    <property type="term" value="C:membrane"/>
    <property type="evidence" value="ECO:0007669"/>
    <property type="project" value="UniProtKB-SubCell"/>
</dbReference>
<keyword evidence="4 5" id="KW-0472">Membrane</keyword>
<keyword evidence="2 5" id="KW-0812">Transmembrane</keyword>
<comment type="caution">
    <text evidence="6">The sequence shown here is derived from an EMBL/GenBank/DDBJ whole genome shotgun (WGS) entry which is preliminary data.</text>
</comment>
<evidence type="ECO:0000256" key="4">
    <source>
        <dbReference type="ARBA" id="ARBA00023136"/>
    </source>
</evidence>
<name>A0A5N5TF72_9CRUS</name>
<feature type="transmembrane region" description="Helical" evidence="5">
    <location>
        <begin position="139"/>
        <end position="158"/>
    </location>
</feature>
<dbReference type="EMBL" id="SEYY01004445">
    <property type="protein sequence ID" value="KAB7503785.1"/>
    <property type="molecule type" value="Genomic_DNA"/>
</dbReference>
<evidence type="ECO:0000256" key="2">
    <source>
        <dbReference type="ARBA" id="ARBA00022692"/>
    </source>
</evidence>
<reference evidence="6 7" key="1">
    <citation type="journal article" date="2019" name="PLoS Biol.">
        <title>Sex chromosomes control vertical transmission of feminizing Wolbachia symbionts in an isopod.</title>
        <authorList>
            <person name="Becking T."/>
            <person name="Chebbi M.A."/>
            <person name="Giraud I."/>
            <person name="Moumen B."/>
            <person name="Laverre T."/>
            <person name="Caubet Y."/>
            <person name="Peccoud J."/>
            <person name="Gilbert C."/>
            <person name="Cordaux R."/>
        </authorList>
    </citation>
    <scope>NUCLEOTIDE SEQUENCE [LARGE SCALE GENOMIC DNA]</scope>
    <source>
        <strain evidence="6">ANa2</strain>
        <tissue evidence="6">Whole body excluding digestive tract and cuticle</tissue>
    </source>
</reference>
<dbReference type="GO" id="GO:0022857">
    <property type="term" value="F:transmembrane transporter activity"/>
    <property type="evidence" value="ECO:0007669"/>
    <property type="project" value="TreeGrafter"/>
</dbReference>
<evidence type="ECO:0000313" key="7">
    <source>
        <dbReference type="Proteomes" id="UP000326759"/>
    </source>
</evidence>
<dbReference type="GO" id="GO:0006820">
    <property type="term" value="P:monoatomic anion transport"/>
    <property type="evidence" value="ECO:0007669"/>
    <property type="project" value="TreeGrafter"/>
</dbReference>